<dbReference type="RefSeq" id="XP_019032229.1">
    <property type="nucleotide sequence ID" value="XM_019175739.1"/>
</dbReference>
<feature type="region of interest" description="Disordered" evidence="1">
    <location>
        <begin position="385"/>
        <end position="418"/>
    </location>
</feature>
<evidence type="ECO:0000313" key="2">
    <source>
        <dbReference type="EMBL" id="ODN98367.1"/>
    </source>
</evidence>
<proteinExistence type="predicted"/>
<sequence length="418" mass="46363">MEPNFSPFSLPLHAPTPRPVYPVSARSSPSIAPPLRSMSAQPTLDYFPFSTESSILLLPEASHPRQYWAQNKGHERKVRLLARDMGYEHDSLPFLPDEPRYAPANAPRRPVSRAEQRTPRPHSEVSPPRALSSSYPTRHTHVPLSPRHACTAPPRAASPLSAGVRPGATRQHPQGPRSPQRSPQLRLSSIQRPTSPRFHRPVSPTLPDLSPDSPEQYRHSTVSLPSPSPSQPGSPGTAKDSLKGILGWNGGEDDEGDERYGDVWRGVVERRRWDQQVTSRSPVLQEPPKTRHRSSTLPSSIPRPKTPQPLSFPPTKTSFLRSLFSSPPMTPSSPLPPKPPSPILKAPPTSPVLAPLPQRFDVERVYESLRSAKGGGQVWFDEVEGVGSPTVEEEEEEEVEKVEGLKAQETKKRKTFPW</sequence>
<dbReference type="AlphaFoldDB" id="A0A1E3JBY8"/>
<feature type="compositionally biased region" description="Pro residues" evidence="1">
    <location>
        <begin position="328"/>
        <end position="342"/>
    </location>
</feature>
<feature type="compositionally biased region" description="Acidic residues" evidence="1">
    <location>
        <begin position="391"/>
        <end position="400"/>
    </location>
</feature>
<dbReference type="GeneID" id="30192824"/>
<gene>
    <name evidence="2" type="ORF">L198_03611</name>
</gene>
<reference evidence="2 3" key="1">
    <citation type="submission" date="2016-06" db="EMBL/GenBank/DDBJ databases">
        <title>Evolution of pathogenesis and genome organization in the Tremellales.</title>
        <authorList>
            <person name="Cuomo C."/>
            <person name="Litvintseva A."/>
            <person name="Heitman J."/>
            <person name="Chen Y."/>
            <person name="Sun S."/>
            <person name="Springer D."/>
            <person name="Dromer F."/>
            <person name="Young S."/>
            <person name="Zeng Q."/>
            <person name="Chapman S."/>
            <person name="Gujja S."/>
            <person name="Saif S."/>
            <person name="Birren B."/>
        </authorList>
    </citation>
    <scope>NUCLEOTIDE SEQUENCE [LARGE SCALE GENOMIC DNA]</scope>
    <source>
        <strain evidence="2 3">CBS 7118</strain>
    </source>
</reference>
<name>A0A1E3JBY8_9TREE</name>
<protein>
    <submittedName>
        <fullName evidence="2">Uncharacterized protein</fullName>
    </submittedName>
</protein>
<feature type="compositionally biased region" description="Polar residues" evidence="1">
    <location>
        <begin position="314"/>
        <end position="324"/>
    </location>
</feature>
<feature type="compositionally biased region" description="Basic and acidic residues" evidence="1">
    <location>
        <begin position="112"/>
        <end position="123"/>
    </location>
</feature>
<dbReference type="Proteomes" id="UP000094819">
    <property type="component" value="Unassembled WGS sequence"/>
</dbReference>
<feature type="compositionally biased region" description="Low complexity" evidence="1">
    <location>
        <begin position="201"/>
        <end position="214"/>
    </location>
</feature>
<dbReference type="EMBL" id="AWGH01000009">
    <property type="protein sequence ID" value="ODN98367.1"/>
    <property type="molecule type" value="Genomic_DNA"/>
</dbReference>
<feature type="region of interest" description="Disordered" evidence="1">
    <location>
        <begin position="1"/>
        <end position="36"/>
    </location>
</feature>
<feature type="compositionally biased region" description="Basic and acidic residues" evidence="1">
    <location>
        <begin position="401"/>
        <end position="410"/>
    </location>
</feature>
<comment type="caution">
    <text evidence="2">The sequence shown here is derived from an EMBL/GenBank/DDBJ whole genome shotgun (WGS) entry which is preliminary data.</text>
</comment>
<keyword evidence="3" id="KW-1185">Reference proteome</keyword>
<dbReference type="OrthoDB" id="10407002at2759"/>
<evidence type="ECO:0000256" key="1">
    <source>
        <dbReference type="SAM" id="MobiDB-lite"/>
    </source>
</evidence>
<feature type="region of interest" description="Disordered" evidence="1">
    <location>
        <begin position="91"/>
        <end position="355"/>
    </location>
</feature>
<evidence type="ECO:0000313" key="3">
    <source>
        <dbReference type="Proteomes" id="UP000094819"/>
    </source>
</evidence>
<organism evidence="2 3">
    <name type="scientific">Cryptococcus wingfieldii CBS 7118</name>
    <dbReference type="NCBI Taxonomy" id="1295528"/>
    <lineage>
        <taxon>Eukaryota</taxon>
        <taxon>Fungi</taxon>
        <taxon>Dikarya</taxon>
        <taxon>Basidiomycota</taxon>
        <taxon>Agaricomycotina</taxon>
        <taxon>Tremellomycetes</taxon>
        <taxon>Tremellales</taxon>
        <taxon>Cryptococcaceae</taxon>
        <taxon>Cryptococcus</taxon>
    </lineage>
</organism>
<feature type="compositionally biased region" description="Basic and acidic residues" evidence="1">
    <location>
        <begin position="258"/>
        <end position="274"/>
    </location>
</feature>
<accession>A0A1E3JBY8</accession>
<feature type="compositionally biased region" description="Low complexity" evidence="1">
    <location>
        <begin position="170"/>
        <end position="189"/>
    </location>
</feature>